<name>A0ABX0KHR9_9PROT</name>
<keyword evidence="3" id="KW-1185">Reference proteome</keyword>
<evidence type="ECO:0000313" key="3">
    <source>
        <dbReference type="Proteomes" id="UP000615326"/>
    </source>
</evidence>
<evidence type="ECO:0000256" key="1">
    <source>
        <dbReference type="SAM" id="MobiDB-lite"/>
    </source>
</evidence>
<feature type="compositionally biased region" description="Pro residues" evidence="1">
    <location>
        <begin position="40"/>
        <end position="53"/>
    </location>
</feature>
<feature type="region of interest" description="Disordered" evidence="1">
    <location>
        <begin position="159"/>
        <end position="181"/>
    </location>
</feature>
<protein>
    <submittedName>
        <fullName evidence="2">Uncharacterized protein</fullName>
    </submittedName>
</protein>
<accession>A0ABX0KHR9</accession>
<comment type="caution">
    <text evidence="2">The sequence shown here is derived from an EMBL/GenBank/DDBJ whole genome shotgun (WGS) entry which is preliminary data.</text>
</comment>
<dbReference type="Proteomes" id="UP000615326">
    <property type="component" value="Unassembled WGS sequence"/>
</dbReference>
<organism evidence="2 3">
    <name type="scientific">Acetobacter fallax</name>
    <dbReference type="NCBI Taxonomy" id="1737473"/>
    <lineage>
        <taxon>Bacteria</taxon>
        <taxon>Pseudomonadati</taxon>
        <taxon>Pseudomonadota</taxon>
        <taxon>Alphaproteobacteria</taxon>
        <taxon>Acetobacterales</taxon>
        <taxon>Acetobacteraceae</taxon>
        <taxon>Acetobacter</taxon>
    </lineage>
</organism>
<feature type="region of interest" description="Disordered" evidence="1">
    <location>
        <begin position="1"/>
        <end position="56"/>
    </location>
</feature>
<proteinExistence type="predicted"/>
<reference evidence="2 3" key="1">
    <citation type="journal article" date="2020" name="Int. J. Syst. Evol. Microbiol.">
        <title>Novel acetic acid bacteria from cider fermentations: Acetobacter conturbans sp. nov. and Acetobacter fallax sp. nov.</title>
        <authorList>
            <person name="Sombolestani A.S."/>
            <person name="Cleenwerck I."/>
            <person name="Cnockaert M."/>
            <person name="Borremans W."/>
            <person name="Wieme A.D."/>
            <person name="De Vuyst L."/>
            <person name="Vandamme P."/>
        </authorList>
    </citation>
    <scope>NUCLEOTIDE SEQUENCE [LARGE SCALE GENOMIC DNA]</scope>
    <source>
        <strain evidence="2 3">LMG 1637</strain>
    </source>
</reference>
<dbReference type="EMBL" id="WOSW01000028">
    <property type="protein sequence ID" value="NHO33452.1"/>
    <property type="molecule type" value="Genomic_DNA"/>
</dbReference>
<gene>
    <name evidence="2" type="ORF">GOB84_12940</name>
</gene>
<dbReference type="RefSeq" id="WP_173577971.1">
    <property type="nucleotide sequence ID" value="NZ_WOSW01000028.1"/>
</dbReference>
<sequence length="181" mass="19832">MFDLIETEIRPAEPRSAGKPLLPGGPISQPDHPDLFSAPPSAPILPAGPPEPNLPEHKTTEPVYFVLSPVRIRQFIATASSNTLDHWLYYCTDDTGGAREAHANGLIPNADEPPILREAGAVTSWLAHFDEDGPDDDMEAGEPTIFRLRRSLVRSVIETDPDAPQQPGKRHYLLTGDRLSD</sequence>
<evidence type="ECO:0000313" key="2">
    <source>
        <dbReference type="EMBL" id="NHO33452.1"/>
    </source>
</evidence>